<dbReference type="PATRIC" id="fig|1341156.4.peg.1868"/>
<dbReference type="GO" id="GO:0002953">
    <property type="term" value="F:5'-deoxynucleotidase activity"/>
    <property type="evidence" value="ECO:0007669"/>
    <property type="project" value="InterPro"/>
</dbReference>
<protein>
    <recommendedName>
        <fullName evidence="2">HD/PDEase domain-containing protein</fullName>
    </recommendedName>
</protein>
<dbReference type="NCBIfam" id="NF003009">
    <property type="entry name" value="PRK03826.1"/>
    <property type="match status" value="1"/>
</dbReference>
<sequence>MDRFFAVVSRMKYINRWALMRNTIKENISEHSLETAFIAHALALIRNERFGGNVNAERCALLAMYHDTTEIITGDLPTPIKYYSKEIKGAYNEVEEKAKNTLISYLPDDLKKYYEPLLSPTEEEKELWKLVKGADKLSALIKCIEERKMGNADFASAEKATIEAIHKLAIPEVEVFMEEFIPAYDLTLDEQA</sequence>
<dbReference type="InterPro" id="IPR039356">
    <property type="entry name" value="YfbR/HDDC2"/>
</dbReference>
<dbReference type="GO" id="GO:0005737">
    <property type="term" value="C:cytoplasm"/>
    <property type="evidence" value="ECO:0007669"/>
    <property type="project" value="TreeGrafter"/>
</dbReference>
<comment type="caution">
    <text evidence="3">The sequence shown here is derived from an EMBL/GenBank/DDBJ whole genome shotgun (WGS) entry which is preliminary data.</text>
</comment>
<name>A0A011UG38_RUMAL</name>
<keyword evidence="4" id="KW-1185">Reference proteome</keyword>
<accession>A0A011UG38</accession>
<evidence type="ECO:0000256" key="1">
    <source>
        <dbReference type="ARBA" id="ARBA00022801"/>
    </source>
</evidence>
<evidence type="ECO:0000313" key="4">
    <source>
        <dbReference type="Proteomes" id="UP000021369"/>
    </source>
</evidence>
<dbReference type="OrthoDB" id="9812744at2"/>
<evidence type="ECO:0000259" key="2">
    <source>
        <dbReference type="SMART" id="SM00471"/>
    </source>
</evidence>
<feature type="domain" description="HD/PDEase" evidence="2">
    <location>
        <begin position="24"/>
        <end position="149"/>
    </location>
</feature>
<organism evidence="3 4">
    <name type="scientific">Ruminococcus albus SY3</name>
    <dbReference type="NCBI Taxonomy" id="1341156"/>
    <lineage>
        <taxon>Bacteria</taxon>
        <taxon>Bacillati</taxon>
        <taxon>Bacillota</taxon>
        <taxon>Clostridia</taxon>
        <taxon>Eubacteriales</taxon>
        <taxon>Oscillospiraceae</taxon>
        <taxon>Ruminococcus</taxon>
    </lineage>
</organism>
<dbReference type="AlphaFoldDB" id="A0A011UG38"/>
<keyword evidence="1" id="KW-0378">Hydrolase</keyword>
<dbReference type="RefSeq" id="WP_024857567.1">
    <property type="nucleotide sequence ID" value="NZ_JEOB01000002.1"/>
</dbReference>
<proteinExistence type="predicted"/>
<dbReference type="PANTHER" id="PTHR11845:SF13">
    <property type="entry name" value="5'-DEOXYNUCLEOTIDASE HDDC2"/>
    <property type="match status" value="1"/>
</dbReference>
<evidence type="ECO:0000313" key="3">
    <source>
        <dbReference type="EMBL" id="EXM39629.1"/>
    </source>
</evidence>
<reference evidence="3 4" key="1">
    <citation type="submission" date="2013-06" db="EMBL/GenBank/DDBJ databases">
        <title>Rumen cellulosomics: divergent fiber-degrading strategies revealed by comparative genome-wide analysis of six Ruminococcal strains.</title>
        <authorList>
            <person name="Dassa B."/>
            <person name="Borovok I."/>
            <person name="Lamed R."/>
            <person name="Flint H."/>
            <person name="Yeoman C.J."/>
            <person name="White B."/>
            <person name="Bayer E.A."/>
        </authorList>
    </citation>
    <scope>NUCLEOTIDE SEQUENCE [LARGE SCALE GENOMIC DNA]</scope>
    <source>
        <strain evidence="3 4">SY3</strain>
    </source>
</reference>
<dbReference type="EMBL" id="JEOB01000002">
    <property type="protein sequence ID" value="EXM39629.1"/>
    <property type="molecule type" value="Genomic_DNA"/>
</dbReference>
<dbReference type="Pfam" id="PF12917">
    <property type="entry name" value="YfbR-like"/>
    <property type="match status" value="1"/>
</dbReference>
<dbReference type="Gene3D" id="1.10.3210.10">
    <property type="entry name" value="Hypothetical protein af1432"/>
    <property type="match status" value="1"/>
</dbReference>
<dbReference type="SUPFAM" id="SSF109604">
    <property type="entry name" value="HD-domain/PDEase-like"/>
    <property type="match status" value="1"/>
</dbReference>
<dbReference type="SMART" id="SM00471">
    <property type="entry name" value="HDc"/>
    <property type="match status" value="1"/>
</dbReference>
<dbReference type="Proteomes" id="UP000021369">
    <property type="component" value="Unassembled WGS sequence"/>
</dbReference>
<dbReference type="InterPro" id="IPR003607">
    <property type="entry name" value="HD/PDEase_dom"/>
</dbReference>
<gene>
    <name evidence="3" type="ORF">RASY3_07275</name>
</gene>
<dbReference type="PANTHER" id="PTHR11845">
    <property type="entry name" value="5'-DEOXYNUCLEOTIDASE HDDC2"/>
    <property type="match status" value="1"/>
</dbReference>